<comment type="similarity">
    <text evidence="4">Belongs to the ACTMAP family.</text>
</comment>
<evidence type="ECO:0000256" key="6">
    <source>
        <dbReference type="ARBA" id="ARBA00034908"/>
    </source>
</evidence>
<protein>
    <recommendedName>
        <fullName evidence="5">Actin maturation protease</fullName>
    </recommendedName>
    <alternativeName>
        <fullName evidence="6">Actin aminopeptidase ACTMAP</fullName>
    </alternativeName>
</protein>
<dbReference type="PANTHER" id="PTHR28631">
    <property type="entry name" value="UPF0692 PROTEIN C19ORF54"/>
    <property type="match status" value="1"/>
</dbReference>
<feature type="region of interest" description="Disordered" evidence="8">
    <location>
        <begin position="1"/>
        <end position="25"/>
    </location>
</feature>
<comment type="catalytic activity">
    <reaction evidence="7">
        <text>N-terminal N(alpha)-acetyl-L-cysteinyl-L-aspartyl-[protein] + H2O = N-terminal L-aspartyl-[protein] + N-acetyl-L-cysteine</text>
        <dbReference type="Rhea" id="RHEA:74579"/>
        <dbReference type="Rhea" id="RHEA-COMP:12669"/>
        <dbReference type="Rhea" id="RHEA-COMP:18395"/>
        <dbReference type="ChEBI" id="CHEBI:15377"/>
        <dbReference type="ChEBI" id="CHEBI:64720"/>
        <dbReference type="ChEBI" id="CHEBI:78236"/>
        <dbReference type="ChEBI" id="CHEBI:193599"/>
    </reaction>
    <physiologicalReaction direction="left-to-right" evidence="7">
        <dbReference type="Rhea" id="RHEA:74580"/>
    </physiologicalReaction>
</comment>
<comment type="caution">
    <text evidence="9">The sequence shown here is derived from an EMBL/GenBank/DDBJ whole genome shotgun (WGS) entry which is preliminary data.</text>
</comment>
<reference evidence="9 10" key="1">
    <citation type="submission" date="2020-08" db="EMBL/GenBank/DDBJ databases">
        <authorList>
            <person name="Hejnol A."/>
        </authorList>
    </citation>
    <scope>NUCLEOTIDE SEQUENCE [LARGE SCALE GENOMIC DNA]</scope>
</reference>
<proteinExistence type="inferred from homology"/>
<evidence type="ECO:0000313" key="10">
    <source>
        <dbReference type="Proteomes" id="UP000549394"/>
    </source>
</evidence>
<gene>
    <name evidence="9" type="ORF">DGYR_LOCUS10696</name>
</gene>
<organism evidence="9 10">
    <name type="scientific">Dimorphilus gyrociliatus</name>
    <dbReference type="NCBI Taxonomy" id="2664684"/>
    <lineage>
        <taxon>Eukaryota</taxon>
        <taxon>Metazoa</taxon>
        <taxon>Spiralia</taxon>
        <taxon>Lophotrochozoa</taxon>
        <taxon>Annelida</taxon>
        <taxon>Polychaeta</taxon>
        <taxon>Polychaeta incertae sedis</taxon>
        <taxon>Dinophilidae</taxon>
        <taxon>Dimorphilus</taxon>
    </lineage>
</organism>
<keyword evidence="1" id="KW-0031">Aminopeptidase</keyword>
<dbReference type="InterPro" id="IPR040043">
    <property type="entry name" value="ACTMAP"/>
</dbReference>
<dbReference type="GO" id="GO:0006508">
    <property type="term" value="P:proteolysis"/>
    <property type="evidence" value="ECO:0007669"/>
    <property type="project" value="UniProtKB-KW"/>
</dbReference>
<evidence type="ECO:0000256" key="8">
    <source>
        <dbReference type="SAM" id="MobiDB-lite"/>
    </source>
</evidence>
<evidence type="ECO:0000256" key="4">
    <source>
        <dbReference type="ARBA" id="ARBA00034725"/>
    </source>
</evidence>
<keyword evidence="2" id="KW-0645">Protease</keyword>
<sequence>MVPIAPPPPPLLSGSAEGERVTKESSNNWSYEKDLRRANDRIWSFLGPSYDLSVIKTNFRLQNGPQCGLVVLELCCNLVGKNLNVTVEELLSESQRLGFTRYGELFSCYSAYSLATNYLNRDRVELVTELTPNKQEQMLNGLFDKRCVILFPYDKGPDHGPVIRKGHSAHWCLLIGAAKSQRDLLVLVRQGKSKWMGVYKWNDMLESNRNLVESSPTLTRDFITKPFCLANTAIVIYTV</sequence>
<dbReference type="EMBL" id="CAJFCJ010000019">
    <property type="protein sequence ID" value="CAD5122957.1"/>
    <property type="molecule type" value="Genomic_DNA"/>
</dbReference>
<accession>A0A7I8W411</accession>
<evidence type="ECO:0000313" key="9">
    <source>
        <dbReference type="EMBL" id="CAD5122957.1"/>
    </source>
</evidence>
<dbReference type="GO" id="GO:0004177">
    <property type="term" value="F:aminopeptidase activity"/>
    <property type="evidence" value="ECO:0007669"/>
    <property type="project" value="UniProtKB-KW"/>
</dbReference>
<evidence type="ECO:0000256" key="1">
    <source>
        <dbReference type="ARBA" id="ARBA00022438"/>
    </source>
</evidence>
<keyword evidence="10" id="KW-1185">Reference proteome</keyword>
<evidence type="ECO:0000256" key="7">
    <source>
        <dbReference type="ARBA" id="ARBA00049041"/>
    </source>
</evidence>
<evidence type="ECO:0000256" key="2">
    <source>
        <dbReference type="ARBA" id="ARBA00022670"/>
    </source>
</evidence>
<feature type="compositionally biased region" description="Pro residues" evidence="8">
    <location>
        <begin position="1"/>
        <end position="11"/>
    </location>
</feature>
<dbReference type="Pfam" id="PF21646">
    <property type="entry name" value="ACTMAP-like_C"/>
    <property type="match status" value="1"/>
</dbReference>
<dbReference type="PANTHER" id="PTHR28631:SF1">
    <property type="entry name" value="ACTIN MATURATION PROTEASE"/>
    <property type="match status" value="1"/>
</dbReference>
<evidence type="ECO:0000256" key="3">
    <source>
        <dbReference type="ARBA" id="ARBA00022801"/>
    </source>
</evidence>
<dbReference type="OrthoDB" id="198816at2759"/>
<dbReference type="AlphaFoldDB" id="A0A7I8W411"/>
<name>A0A7I8W411_9ANNE</name>
<dbReference type="Proteomes" id="UP000549394">
    <property type="component" value="Unassembled WGS sequence"/>
</dbReference>
<keyword evidence="3" id="KW-0378">Hydrolase</keyword>
<evidence type="ECO:0000256" key="5">
    <source>
        <dbReference type="ARBA" id="ARBA00034848"/>
    </source>
</evidence>